<name>B9KIN0_ANAMF</name>
<evidence type="ECO:0000313" key="3">
    <source>
        <dbReference type="EMBL" id="ACM49342.1"/>
    </source>
</evidence>
<dbReference type="PROSITE" id="PS50076">
    <property type="entry name" value="DNAJ_2"/>
    <property type="match status" value="1"/>
</dbReference>
<dbReference type="GO" id="GO:0001671">
    <property type="term" value="F:ATPase activator activity"/>
    <property type="evidence" value="ECO:0007669"/>
    <property type="project" value="InterPro"/>
</dbReference>
<reference evidence="3 4" key="1">
    <citation type="journal article" date="2009" name="BMC Genomics">
        <title>Conservation in the face of diversity: multistrain analysis of an intracellular bacterium.</title>
        <authorList>
            <person name="Dark M.J."/>
            <person name="Herndon D.R."/>
            <person name="Kappmeyer L.S."/>
            <person name="Gonzales M.P."/>
            <person name="Nordeen E."/>
            <person name="Palmer G.H."/>
            <person name="Knowles D.P. Jr."/>
            <person name="Brayton K.A."/>
        </authorList>
    </citation>
    <scope>NUCLEOTIDE SEQUENCE [LARGE SCALE GENOMIC DNA]</scope>
    <source>
        <strain evidence="3 4">Florida</strain>
    </source>
</reference>
<evidence type="ECO:0000259" key="2">
    <source>
        <dbReference type="PROSITE" id="PS50076"/>
    </source>
</evidence>
<dbReference type="AlphaFoldDB" id="B9KIN0"/>
<evidence type="ECO:0000256" key="1">
    <source>
        <dbReference type="ARBA" id="ARBA00025596"/>
    </source>
</evidence>
<comment type="function">
    <text evidence="1">Co-chaperone involved in the maturation of iron-sulfur cluster-containing proteins. Seems to help targeting proteins to be folded toward HscA.</text>
</comment>
<dbReference type="SMART" id="SM00271">
    <property type="entry name" value="DnaJ"/>
    <property type="match status" value="1"/>
</dbReference>
<dbReference type="Pfam" id="PF00226">
    <property type="entry name" value="DnaJ"/>
    <property type="match status" value="1"/>
</dbReference>
<sequence length="154" mass="17237">MGIVFMSENYFALLGLEVNFFIDLKTMERNYVAMQSSMHPDCFSDPAKKESAVVRIAEVNEAYSVLKSPLARAEYILELNGTKLQNEDRNNLVSEVFDTCDSQDAESAITSEISKCQELMGKFFAIGDMYQAALQVEKLKYLKKLNKSGAACSC</sequence>
<proteinExistence type="predicted"/>
<protein>
    <submittedName>
        <fullName evidence="3">Chaperone protein (HscB)</fullName>
    </submittedName>
</protein>
<dbReference type="InterPro" id="IPR001623">
    <property type="entry name" value="DnaJ_domain"/>
</dbReference>
<dbReference type="CDD" id="cd06257">
    <property type="entry name" value="DnaJ"/>
    <property type="match status" value="1"/>
</dbReference>
<gene>
    <name evidence="3" type="primary">hscB</name>
    <name evidence="3" type="ordered locus">AMF_486</name>
</gene>
<organism evidence="3 4">
    <name type="scientific">Anaplasma marginale (strain Florida)</name>
    <dbReference type="NCBI Taxonomy" id="320483"/>
    <lineage>
        <taxon>Bacteria</taxon>
        <taxon>Pseudomonadati</taxon>
        <taxon>Pseudomonadota</taxon>
        <taxon>Alphaproteobacteria</taxon>
        <taxon>Rickettsiales</taxon>
        <taxon>Anaplasmataceae</taxon>
        <taxon>Anaplasma</taxon>
    </lineage>
</organism>
<dbReference type="GO" id="GO:0051087">
    <property type="term" value="F:protein-folding chaperone binding"/>
    <property type="evidence" value="ECO:0007669"/>
    <property type="project" value="InterPro"/>
</dbReference>
<dbReference type="Gene3D" id="1.10.287.110">
    <property type="entry name" value="DnaJ domain"/>
    <property type="match status" value="1"/>
</dbReference>
<accession>B9KIN0</accession>
<dbReference type="NCBIfam" id="TIGR00714">
    <property type="entry name" value="hscB"/>
    <property type="match status" value="1"/>
</dbReference>
<evidence type="ECO:0000313" key="4">
    <source>
        <dbReference type="Proteomes" id="UP000007307"/>
    </source>
</evidence>
<dbReference type="eggNOG" id="COG0484">
    <property type="taxonomic scope" value="Bacteria"/>
</dbReference>
<dbReference type="PANTHER" id="PTHR14021">
    <property type="entry name" value="IRON-SULFUR CLUSTER CO-CHAPERONE PROTEIN HSCB"/>
    <property type="match status" value="1"/>
</dbReference>
<dbReference type="SUPFAM" id="SSF46565">
    <property type="entry name" value="Chaperone J-domain"/>
    <property type="match status" value="1"/>
</dbReference>
<dbReference type="KEGG" id="amf:AMF_486"/>
<dbReference type="GO" id="GO:0044571">
    <property type="term" value="P:[2Fe-2S] cluster assembly"/>
    <property type="evidence" value="ECO:0007669"/>
    <property type="project" value="InterPro"/>
</dbReference>
<dbReference type="HOGENOM" id="CLU_068529_2_2_5"/>
<dbReference type="InterPro" id="IPR036869">
    <property type="entry name" value="J_dom_sf"/>
</dbReference>
<dbReference type="EMBL" id="CP001079">
    <property type="protein sequence ID" value="ACM49342.1"/>
    <property type="molecule type" value="Genomic_DNA"/>
</dbReference>
<dbReference type="Proteomes" id="UP000007307">
    <property type="component" value="Chromosome"/>
</dbReference>
<dbReference type="InterPro" id="IPR004640">
    <property type="entry name" value="HscB"/>
</dbReference>
<dbReference type="PANTHER" id="PTHR14021:SF15">
    <property type="entry name" value="IRON-SULFUR CLUSTER CO-CHAPERONE PROTEIN HSCB"/>
    <property type="match status" value="1"/>
</dbReference>
<keyword evidence="4" id="KW-1185">Reference proteome</keyword>
<dbReference type="STRING" id="320483.AMF_486"/>
<feature type="domain" description="J" evidence="2">
    <location>
        <begin position="9"/>
        <end position="79"/>
    </location>
</feature>